<feature type="transmembrane region" description="Helical" evidence="1">
    <location>
        <begin position="101"/>
        <end position="122"/>
    </location>
</feature>
<feature type="transmembrane region" description="Helical" evidence="1">
    <location>
        <begin position="34"/>
        <end position="54"/>
    </location>
</feature>
<dbReference type="RefSeq" id="WP_271169577.1">
    <property type="nucleotide sequence ID" value="NZ_BSFI01000021.1"/>
</dbReference>
<evidence type="ECO:0000313" key="3">
    <source>
        <dbReference type="Proteomes" id="UP001143372"/>
    </source>
</evidence>
<keyword evidence="1" id="KW-0472">Membrane</keyword>
<gene>
    <name evidence="2" type="ORF">GCM10008179_29900</name>
</gene>
<evidence type="ECO:0000256" key="1">
    <source>
        <dbReference type="SAM" id="Phobius"/>
    </source>
</evidence>
<name>A0A9W6J2X9_9HYPH</name>
<accession>A0A9W6J2X9</accession>
<organism evidence="2 3">
    <name type="scientific">Hansschlegelia plantiphila</name>
    <dbReference type="NCBI Taxonomy" id="374655"/>
    <lineage>
        <taxon>Bacteria</taxon>
        <taxon>Pseudomonadati</taxon>
        <taxon>Pseudomonadota</taxon>
        <taxon>Alphaproteobacteria</taxon>
        <taxon>Hyphomicrobiales</taxon>
        <taxon>Methylopilaceae</taxon>
        <taxon>Hansschlegelia</taxon>
    </lineage>
</organism>
<evidence type="ECO:0000313" key="2">
    <source>
        <dbReference type="EMBL" id="GLK69352.1"/>
    </source>
</evidence>
<keyword evidence="1" id="KW-1133">Transmembrane helix</keyword>
<dbReference type="InterPro" id="IPR009781">
    <property type="entry name" value="DUF1345"/>
</dbReference>
<dbReference type="Pfam" id="PF07077">
    <property type="entry name" value="DUF1345"/>
    <property type="match status" value="1"/>
</dbReference>
<protein>
    <submittedName>
        <fullName evidence="2">Membrane protein</fullName>
    </submittedName>
</protein>
<dbReference type="AlphaFoldDB" id="A0A9W6J2X9"/>
<feature type="transmembrane region" description="Helical" evidence="1">
    <location>
        <begin position="180"/>
        <end position="205"/>
    </location>
</feature>
<proteinExistence type="predicted"/>
<dbReference type="Proteomes" id="UP001143372">
    <property type="component" value="Unassembled WGS sequence"/>
</dbReference>
<keyword evidence="3" id="KW-1185">Reference proteome</keyword>
<reference evidence="2" key="1">
    <citation type="journal article" date="2014" name="Int. J. Syst. Evol. Microbiol.">
        <title>Complete genome sequence of Corynebacterium casei LMG S-19264T (=DSM 44701T), isolated from a smear-ripened cheese.</title>
        <authorList>
            <consortium name="US DOE Joint Genome Institute (JGI-PGF)"/>
            <person name="Walter F."/>
            <person name="Albersmeier A."/>
            <person name="Kalinowski J."/>
            <person name="Ruckert C."/>
        </authorList>
    </citation>
    <scope>NUCLEOTIDE SEQUENCE</scope>
    <source>
        <strain evidence="2">VKM B-2347</strain>
    </source>
</reference>
<dbReference type="EMBL" id="BSFI01000021">
    <property type="protein sequence ID" value="GLK69352.1"/>
    <property type="molecule type" value="Genomic_DNA"/>
</dbReference>
<sequence>MKGWRRHGLRLVVCAALGLAAGFAARIWTPSEIALALGWDVAALTYIVRVWMALSPVPAKEIKTWSRREDEGRGAITIILTFAVAASFLAIFDMISGKSNGVQLALAAFTILCSWTLLHTAFAAHYAHRCFDGGPDTPAISFEGEPPRFIDFAYYAFTVGMTFQVSDTDTQTSAMRRLTLIHGVVSFVFNTVIIAISVGVASSLIGGN</sequence>
<feature type="transmembrane region" description="Helical" evidence="1">
    <location>
        <begin position="75"/>
        <end position="95"/>
    </location>
</feature>
<keyword evidence="1" id="KW-0812">Transmembrane</keyword>
<reference evidence="2" key="2">
    <citation type="submission" date="2023-01" db="EMBL/GenBank/DDBJ databases">
        <authorList>
            <person name="Sun Q."/>
            <person name="Evtushenko L."/>
        </authorList>
    </citation>
    <scope>NUCLEOTIDE SEQUENCE</scope>
    <source>
        <strain evidence="2">VKM B-2347</strain>
    </source>
</reference>
<comment type="caution">
    <text evidence="2">The sequence shown here is derived from an EMBL/GenBank/DDBJ whole genome shotgun (WGS) entry which is preliminary data.</text>
</comment>